<organism evidence="4 5">
    <name type="scientific">Eimeria maxima</name>
    <name type="common">Coccidian parasite</name>
    <dbReference type="NCBI Taxonomy" id="5804"/>
    <lineage>
        <taxon>Eukaryota</taxon>
        <taxon>Sar</taxon>
        <taxon>Alveolata</taxon>
        <taxon>Apicomplexa</taxon>
        <taxon>Conoidasida</taxon>
        <taxon>Coccidia</taxon>
        <taxon>Eucoccidiorida</taxon>
        <taxon>Eimeriorina</taxon>
        <taxon>Eimeriidae</taxon>
        <taxon>Eimeria</taxon>
    </lineage>
</organism>
<evidence type="ECO:0000256" key="2">
    <source>
        <dbReference type="SAM" id="MobiDB-lite"/>
    </source>
</evidence>
<sequence>MAEKEEQQRTQTVEDAAVAKSSPWNTNSSHWEEKQLTAWCISTLQQQIAAAKIKLLDESTELSFFNVKVQGEANLSYKGKKKILFYDLFIDAD</sequence>
<dbReference type="OrthoDB" id="567237at2759"/>
<accession>U6M633</accession>
<dbReference type="Gene3D" id="3.15.10.20">
    <property type="entry name" value="Activator of Hsp90 ATPase Aha1, N-terminal domain"/>
    <property type="match status" value="1"/>
</dbReference>
<gene>
    <name evidence="4" type="ORF">EMWEY_00058530</name>
</gene>
<evidence type="ECO:0000259" key="3">
    <source>
        <dbReference type="Pfam" id="PF09229"/>
    </source>
</evidence>
<feature type="region of interest" description="Disordered" evidence="2">
    <location>
        <begin position="1"/>
        <end position="30"/>
    </location>
</feature>
<dbReference type="GO" id="GO:0051087">
    <property type="term" value="F:protein-folding chaperone binding"/>
    <property type="evidence" value="ECO:0007669"/>
    <property type="project" value="InterPro"/>
</dbReference>
<dbReference type="GO" id="GO:0001671">
    <property type="term" value="F:ATPase activator activity"/>
    <property type="evidence" value="ECO:0007669"/>
    <property type="project" value="InterPro"/>
</dbReference>
<name>U6M633_EIMMA</name>
<dbReference type="AlphaFoldDB" id="U6M633"/>
<dbReference type="RefSeq" id="XP_013336319.1">
    <property type="nucleotide sequence ID" value="XM_013480865.1"/>
</dbReference>
<dbReference type="InterPro" id="IPR015310">
    <property type="entry name" value="AHSA1-like_N"/>
</dbReference>
<feature type="non-terminal residue" evidence="4">
    <location>
        <position position="93"/>
    </location>
</feature>
<dbReference type="EMBL" id="HG720680">
    <property type="protein sequence ID" value="CDJ59672.1"/>
    <property type="molecule type" value="Genomic_DNA"/>
</dbReference>
<protein>
    <recommendedName>
        <fullName evidence="3">Activator of Hsp90 ATPase AHSA1-like N-terminal domain-containing protein</fullName>
    </recommendedName>
</protein>
<keyword evidence="5" id="KW-1185">Reference proteome</keyword>
<evidence type="ECO:0000313" key="5">
    <source>
        <dbReference type="Proteomes" id="UP000030763"/>
    </source>
</evidence>
<evidence type="ECO:0000313" key="4">
    <source>
        <dbReference type="EMBL" id="CDJ59672.1"/>
    </source>
</evidence>
<dbReference type="Pfam" id="PF09229">
    <property type="entry name" value="Aha1_N"/>
    <property type="match status" value="1"/>
</dbReference>
<proteinExistence type="inferred from homology"/>
<reference evidence="4" key="1">
    <citation type="submission" date="2013-10" db="EMBL/GenBank/DDBJ databases">
        <title>Genomic analysis of the causative agents of coccidiosis in chickens.</title>
        <authorList>
            <person name="Reid A.J."/>
            <person name="Blake D."/>
            <person name="Billington K."/>
            <person name="Browne H."/>
            <person name="Dunn M."/>
            <person name="Hung S."/>
            <person name="Kawahara F."/>
            <person name="Miranda-Saavedra D."/>
            <person name="Mourier T."/>
            <person name="Nagra H."/>
            <person name="Otto T.D."/>
            <person name="Rawlings N."/>
            <person name="Sanchez A."/>
            <person name="Sanders M."/>
            <person name="Subramaniam C."/>
            <person name="Tay Y."/>
            <person name="Dear P."/>
            <person name="Doerig C."/>
            <person name="Gruber A."/>
            <person name="Parkinson J."/>
            <person name="Shirley M."/>
            <person name="Wan K.L."/>
            <person name="Berriman M."/>
            <person name="Tomley F."/>
            <person name="Pain A."/>
        </authorList>
    </citation>
    <scope>NUCLEOTIDE SEQUENCE [LARGE SCALE GENOMIC DNA]</scope>
    <source>
        <strain evidence="4">Weybridge</strain>
    </source>
</reference>
<dbReference type="VEuPathDB" id="ToxoDB:EMWEY_00058530"/>
<feature type="domain" description="Activator of Hsp90 ATPase AHSA1-like N-terminal" evidence="3">
    <location>
        <begin position="33"/>
        <end position="91"/>
    </location>
</feature>
<reference evidence="4" key="2">
    <citation type="submission" date="2013-10" db="EMBL/GenBank/DDBJ databases">
        <authorList>
            <person name="Aslett M."/>
        </authorList>
    </citation>
    <scope>NUCLEOTIDE SEQUENCE [LARGE SCALE GENOMIC DNA]</scope>
    <source>
        <strain evidence="4">Weybridge</strain>
    </source>
</reference>
<comment type="similarity">
    <text evidence="1">Belongs to the AHA1 family.</text>
</comment>
<dbReference type="Proteomes" id="UP000030763">
    <property type="component" value="Unassembled WGS sequence"/>
</dbReference>
<evidence type="ECO:0000256" key="1">
    <source>
        <dbReference type="ARBA" id="ARBA00006817"/>
    </source>
</evidence>
<dbReference type="GeneID" id="25339839"/>
<dbReference type="SUPFAM" id="SSF103111">
    <property type="entry name" value="Activator of Hsp90 ATPase, Aha1"/>
    <property type="match status" value="1"/>
</dbReference>
<dbReference type="InterPro" id="IPR036338">
    <property type="entry name" value="Aha1"/>
</dbReference>